<dbReference type="OMA" id="TGPGNMV"/>
<dbReference type="Gene3D" id="3.30.420.40">
    <property type="match status" value="2"/>
</dbReference>
<accession>F0ZQW6</accession>
<dbReference type="EMBL" id="GL871132">
    <property type="protein sequence ID" value="EGC33640.1"/>
    <property type="molecule type" value="Genomic_DNA"/>
</dbReference>
<proteinExistence type="inferred from homology"/>
<dbReference type="GO" id="GO:0009254">
    <property type="term" value="P:peptidoglycan turnover"/>
    <property type="evidence" value="ECO:0007669"/>
    <property type="project" value="InterPro"/>
</dbReference>
<dbReference type="Proteomes" id="UP000001064">
    <property type="component" value="Unassembled WGS sequence"/>
</dbReference>
<dbReference type="SUPFAM" id="SSF53067">
    <property type="entry name" value="Actin-like ATPase domain"/>
    <property type="match status" value="1"/>
</dbReference>
<dbReference type="RefSeq" id="XP_003289810.1">
    <property type="nucleotide sequence ID" value="XM_003289762.1"/>
</dbReference>
<dbReference type="PANTHER" id="PTHR30605">
    <property type="entry name" value="ANHYDRO-N-ACETYLMURAMIC ACID KINASE"/>
    <property type="match status" value="1"/>
</dbReference>
<dbReference type="HAMAP" id="MF_01270">
    <property type="entry name" value="AnhMurNAc_kinase"/>
    <property type="match status" value="1"/>
</dbReference>
<protein>
    <recommendedName>
        <fullName evidence="3">Anhydro-N-acetylmuramic acid kinase</fullName>
    </recommendedName>
</protein>
<dbReference type="InterPro" id="IPR043129">
    <property type="entry name" value="ATPase_NBD"/>
</dbReference>
<organism evidence="1 2">
    <name type="scientific">Dictyostelium purpureum</name>
    <name type="common">Slime mold</name>
    <dbReference type="NCBI Taxonomy" id="5786"/>
    <lineage>
        <taxon>Eukaryota</taxon>
        <taxon>Amoebozoa</taxon>
        <taxon>Evosea</taxon>
        <taxon>Eumycetozoa</taxon>
        <taxon>Dictyostelia</taxon>
        <taxon>Dictyosteliales</taxon>
        <taxon>Dictyosteliaceae</taxon>
        <taxon>Dictyostelium</taxon>
    </lineage>
</organism>
<dbReference type="VEuPathDB" id="AmoebaDB:DICPUDRAFT_88670"/>
<dbReference type="KEGG" id="dpp:DICPUDRAFT_88670"/>
<dbReference type="GO" id="GO:0016773">
    <property type="term" value="F:phosphotransferase activity, alcohol group as acceptor"/>
    <property type="evidence" value="ECO:0007669"/>
    <property type="project" value="InterPro"/>
</dbReference>
<name>F0ZQW6_DICPU</name>
<dbReference type="eggNOG" id="ENOG502QUN9">
    <property type="taxonomic scope" value="Eukaryota"/>
</dbReference>
<evidence type="ECO:0000313" key="2">
    <source>
        <dbReference type="Proteomes" id="UP000001064"/>
    </source>
</evidence>
<dbReference type="GO" id="GO:0016301">
    <property type="term" value="F:kinase activity"/>
    <property type="evidence" value="ECO:0000318"/>
    <property type="project" value="GO_Central"/>
</dbReference>
<dbReference type="OrthoDB" id="5427593at2759"/>
<evidence type="ECO:0000313" key="1">
    <source>
        <dbReference type="EMBL" id="EGC33640.1"/>
    </source>
</evidence>
<dbReference type="Pfam" id="PF03702">
    <property type="entry name" value="AnmK"/>
    <property type="match status" value="1"/>
</dbReference>
<dbReference type="InterPro" id="IPR005338">
    <property type="entry name" value="Anhydro_N_Ac-Mur_kinase"/>
</dbReference>
<dbReference type="InParanoid" id="F0ZQW6"/>
<dbReference type="GO" id="GO:0006040">
    <property type="term" value="P:amino sugar metabolic process"/>
    <property type="evidence" value="ECO:0007669"/>
    <property type="project" value="InterPro"/>
</dbReference>
<dbReference type="GeneID" id="10503228"/>
<dbReference type="NCBIfam" id="NF007139">
    <property type="entry name" value="PRK09585.1-3"/>
    <property type="match status" value="1"/>
</dbReference>
<dbReference type="STRING" id="5786.F0ZQW6"/>
<gene>
    <name evidence="1" type="ORF">DICPUDRAFT_88670</name>
</gene>
<dbReference type="CDD" id="cd24050">
    <property type="entry name" value="ASKHA_NBD_ANMK"/>
    <property type="match status" value="1"/>
</dbReference>
<dbReference type="PANTHER" id="PTHR30605:SF0">
    <property type="entry name" value="ANHYDRO-N-ACETYLMURAMIC ACID KINASE"/>
    <property type="match status" value="1"/>
</dbReference>
<sequence>MDLINNNKNLYIGIMSGTSLDGIDVVLTEINNSGIKVLKSYTHPLPETTRKEILSINQGQQTTLVKIGKINRDLGILYGEAVIELLKLVKRDNNSFSKDDIVAIGNHGTTVYHMPEEGFTIQLGDNNRVAAMTNINVVGDFRSRDIALGGQGAPLVPAFHKFILSDDTEKRIVLNIGGISNITLLIPNGDTLGFDTGPGNIVMDSWIQQIKNEAFDQDGQWAKSGTINVKLLDAMLNSTDYFIKSPPKSTGRELFNIGWLNKILLQDAFKEIKSEDVQATLLELTCKSIVEEIKKTNITFDRVLVCGGGAKNSMIIKRLSELLSPFNTKVSLTDDHGGVPTQDMEAAAFAWLAYRTINRKHGNLKEVTGASENTILGSIYLKN</sequence>
<reference evidence="2" key="1">
    <citation type="journal article" date="2011" name="Genome Biol.">
        <title>Comparative genomics of the social amoebae Dictyostelium discoideum and Dictyostelium purpureum.</title>
        <authorList>
            <consortium name="US DOE Joint Genome Institute (JGI-PGF)"/>
            <person name="Sucgang R."/>
            <person name="Kuo A."/>
            <person name="Tian X."/>
            <person name="Salerno W."/>
            <person name="Parikh A."/>
            <person name="Feasley C.L."/>
            <person name="Dalin E."/>
            <person name="Tu H."/>
            <person name="Huang E."/>
            <person name="Barry K."/>
            <person name="Lindquist E."/>
            <person name="Shapiro H."/>
            <person name="Bruce D."/>
            <person name="Schmutz J."/>
            <person name="Salamov A."/>
            <person name="Fey P."/>
            <person name="Gaudet P."/>
            <person name="Anjard C."/>
            <person name="Babu M.M."/>
            <person name="Basu S."/>
            <person name="Bushmanova Y."/>
            <person name="van der Wel H."/>
            <person name="Katoh-Kurasawa M."/>
            <person name="Dinh C."/>
            <person name="Coutinho P.M."/>
            <person name="Saito T."/>
            <person name="Elias M."/>
            <person name="Schaap P."/>
            <person name="Kay R.R."/>
            <person name="Henrissat B."/>
            <person name="Eichinger L."/>
            <person name="Rivero F."/>
            <person name="Putnam N.H."/>
            <person name="West C.M."/>
            <person name="Loomis W.F."/>
            <person name="Chisholm R.L."/>
            <person name="Shaulsky G."/>
            <person name="Strassmann J.E."/>
            <person name="Queller D.C."/>
            <person name="Kuspa A."/>
            <person name="Grigoriev I.V."/>
        </authorList>
    </citation>
    <scope>NUCLEOTIDE SEQUENCE [LARGE SCALE GENOMIC DNA]</scope>
    <source>
        <strain evidence="2">QSDP1</strain>
    </source>
</reference>
<dbReference type="AlphaFoldDB" id="F0ZQW6"/>
<evidence type="ECO:0008006" key="3">
    <source>
        <dbReference type="Google" id="ProtNLM"/>
    </source>
</evidence>
<keyword evidence="2" id="KW-1185">Reference proteome</keyword>
<dbReference type="GO" id="GO:0005524">
    <property type="term" value="F:ATP binding"/>
    <property type="evidence" value="ECO:0007669"/>
    <property type="project" value="InterPro"/>
</dbReference>